<sequence length="247" mass="29164">MIMKSPDREERIRTYLAQLSSEFGFTWSEEEIKERTQRIIPVLENEKMRIREELLWEKPILRNIEDELEAAVEEMIQAKEREGVQFYLEGVLFRQMMESHRKTSPDTTIQKTMEYVFDSRGNVRICEDRVRVGIIRHLLKLKMASTGVFLNVGQIEDSANILANEEQLHIKNILEKVVKELPSANFRYSDLLEHIEDQMTLLREKNVDEYLAGVQERRQQEGRIYHSPHPASLQGIRGNVFMFPMQK</sequence>
<protein>
    <submittedName>
        <fullName evidence="1">Uncharacterized protein</fullName>
    </submittedName>
</protein>
<name>A0A6I3SNE8_HELMO</name>
<keyword evidence="2" id="KW-1185">Reference proteome</keyword>
<dbReference type="AlphaFoldDB" id="A0A6I3SNE8"/>
<gene>
    <name evidence="1" type="ORF">GJ688_16485</name>
</gene>
<proteinExistence type="predicted"/>
<accession>A0A6I3SNE8</accession>
<dbReference type="Proteomes" id="UP000430670">
    <property type="component" value="Unassembled WGS sequence"/>
</dbReference>
<evidence type="ECO:0000313" key="1">
    <source>
        <dbReference type="EMBL" id="MTV50544.1"/>
    </source>
</evidence>
<dbReference type="EMBL" id="WNKU01000028">
    <property type="protein sequence ID" value="MTV50544.1"/>
    <property type="molecule type" value="Genomic_DNA"/>
</dbReference>
<organism evidence="1 2">
    <name type="scientific">Heliobacterium mobile</name>
    <name type="common">Heliobacillus mobilis</name>
    <dbReference type="NCBI Taxonomy" id="28064"/>
    <lineage>
        <taxon>Bacteria</taxon>
        <taxon>Bacillati</taxon>
        <taxon>Bacillota</taxon>
        <taxon>Clostridia</taxon>
        <taxon>Eubacteriales</taxon>
        <taxon>Heliobacteriaceae</taxon>
        <taxon>Heliobacterium</taxon>
    </lineage>
</organism>
<evidence type="ECO:0000313" key="2">
    <source>
        <dbReference type="Proteomes" id="UP000430670"/>
    </source>
</evidence>
<comment type="caution">
    <text evidence="1">The sequence shown here is derived from an EMBL/GenBank/DDBJ whole genome shotgun (WGS) entry which is preliminary data.</text>
</comment>
<reference evidence="1 2" key="1">
    <citation type="submission" date="2019-11" db="EMBL/GenBank/DDBJ databases">
        <title>Whole-genome sequence of a the green, strictly anaerobic photosynthetic bacterium Heliobacillus mobilis DSM 6151.</title>
        <authorList>
            <person name="Kyndt J.A."/>
            <person name="Meyer T.E."/>
        </authorList>
    </citation>
    <scope>NUCLEOTIDE SEQUENCE [LARGE SCALE GENOMIC DNA]</scope>
    <source>
        <strain evidence="1 2">DSM 6151</strain>
    </source>
</reference>
<dbReference type="RefSeq" id="WP_155477627.1">
    <property type="nucleotide sequence ID" value="NZ_WNKU01000028.1"/>
</dbReference>